<dbReference type="GO" id="GO:0003676">
    <property type="term" value="F:nucleic acid binding"/>
    <property type="evidence" value="ECO:0007669"/>
    <property type="project" value="InterPro"/>
</dbReference>
<reference evidence="4 5" key="1">
    <citation type="submission" date="2017-09" db="EMBL/GenBank/DDBJ databases">
        <title>Depth-based differentiation of microbial function through sediment-hosted aquifers and enrichment of novel symbionts in the deep terrestrial subsurface.</title>
        <authorList>
            <person name="Probst A.J."/>
            <person name="Ladd B."/>
            <person name="Jarett J.K."/>
            <person name="Geller-Mcgrath D.E."/>
            <person name="Sieber C.M."/>
            <person name="Emerson J.B."/>
            <person name="Anantharaman K."/>
            <person name="Thomas B.C."/>
            <person name="Malmstrom R."/>
            <person name="Stieglmeier M."/>
            <person name="Klingl A."/>
            <person name="Woyke T."/>
            <person name="Ryan C.M."/>
            <person name="Banfield J.F."/>
        </authorList>
    </citation>
    <scope>NUCLEOTIDE SEQUENCE [LARGE SCALE GENOMIC DNA]</scope>
    <source>
        <strain evidence="4">CG12_big_fil_rev_8_21_14_0_65_43_15</strain>
    </source>
</reference>
<sequence>MKLSRALVVLDLETTGVWVEKDKIVEIGMVKLSPDGSKQSFIKRVNPGIPIPANVSRIINITDEDVKDAPIFKDIAKEAFDFIGASDIGGFNILRFDLPVLEREFYGAEINFHWSQRVIYDAQKIYHIHEKRDLTAAYKLYCDKHLENAHSALGDAEATVEIFSAQIEKYGSAETGIESLKDFDYERTSDYFDNERKFCWWGGQLYPMFGKYSRKKHIKDIALQDRKYLEWMLTKDFSEEILTMVKNALRGEFPKRTEPTETAPGSGSVQIIWKEDRAAYAG</sequence>
<evidence type="ECO:0000256" key="2">
    <source>
        <dbReference type="ARBA" id="ARBA00026073"/>
    </source>
</evidence>
<dbReference type="Pfam" id="PF00929">
    <property type="entry name" value="RNase_T"/>
    <property type="match status" value="1"/>
</dbReference>
<evidence type="ECO:0000259" key="3">
    <source>
        <dbReference type="SMART" id="SM00479"/>
    </source>
</evidence>
<name>A0A2J0LEG3_9BACT</name>
<dbReference type="CDD" id="cd06127">
    <property type="entry name" value="DEDDh"/>
    <property type="match status" value="1"/>
</dbReference>
<dbReference type="PANTHER" id="PTHR30231">
    <property type="entry name" value="DNA POLYMERASE III SUBUNIT EPSILON"/>
    <property type="match status" value="1"/>
</dbReference>
<evidence type="ECO:0000256" key="1">
    <source>
        <dbReference type="ARBA" id="ARBA00025483"/>
    </source>
</evidence>
<dbReference type="AlphaFoldDB" id="A0A2J0LEG3"/>
<comment type="caution">
    <text evidence="4">The sequence shown here is derived from an EMBL/GenBank/DDBJ whole genome shotgun (WGS) entry which is preliminary data.</text>
</comment>
<gene>
    <name evidence="4" type="ORF">COW11_04325</name>
</gene>
<dbReference type="InterPro" id="IPR012337">
    <property type="entry name" value="RNaseH-like_sf"/>
</dbReference>
<dbReference type="GO" id="GO:0005829">
    <property type="term" value="C:cytosol"/>
    <property type="evidence" value="ECO:0007669"/>
    <property type="project" value="TreeGrafter"/>
</dbReference>
<dbReference type="SMART" id="SM00479">
    <property type="entry name" value="EXOIII"/>
    <property type="match status" value="1"/>
</dbReference>
<accession>A0A2J0LEG3</accession>
<dbReference type="EMBL" id="PFGP01000099">
    <property type="protein sequence ID" value="PIW66252.1"/>
    <property type="molecule type" value="Genomic_DNA"/>
</dbReference>
<evidence type="ECO:0000313" key="5">
    <source>
        <dbReference type="Proteomes" id="UP000231267"/>
    </source>
</evidence>
<comment type="subunit">
    <text evidence="2">DNA polymerase III contains a core (composed of alpha, epsilon and theta chains) that associates with a tau subunit. This core dimerizes to form the POLIII' complex. PolIII' associates with the gamma complex (composed of gamma, delta, delta', psi and chi chains) and with the beta chain to form the complete DNA polymerase III complex.</text>
</comment>
<dbReference type="Proteomes" id="UP000231267">
    <property type="component" value="Unassembled WGS sequence"/>
</dbReference>
<dbReference type="InterPro" id="IPR036397">
    <property type="entry name" value="RNaseH_sf"/>
</dbReference>
<feature type="domain" description="Exonuclease" evidence="3">
    <location>
        <begin position="6"/>
        <end position="172"/>
    </location>
</feature>
<dbReference type="PANTHER" id="PTHR30231:SF41">
    <property type="entry name" value="DNA POLYMERASE III SUBUNIT EPSILON"/>
    <property type="match status" value="1"/>
</dbReference>
<evidence type="ECO:0000313" key="4">
    <source>
        <dbReference type="EMBL" id="PIW66252.1"/>
    </source>
</evidence>
<dbReference type="Gene3D" id="3.30.420.10">
    <property type="entry name" value="Ribonuclease H-like superfamily/Ribonuclease H"/>
    <property type="match status" value="1"/>
</dbReference>
<dbReference type="FunFam" id="3.30.420.10:FF:000045">
    <property type="entry name" value="3'-5' exonuclease DinG"/>
    <property type="match status" value="1"/>
</dbReference>
<dbReference type="GO" id="GO:0008408">
    <property type="term" value="F:3'-5' exonuclease activity"/>
    <property type="evidence" value="ECO:0007669"/>
    <property type="project" value="TreeGrafter"/>
</dbReference>
<protein>
    <submittedName>
        <fullName evidence="4">DNA polymerase III subunit epsilon</fullName>
    </submittedName>
</protein>
<dbReference type="InterPro" id="IPR013520">
    <property type="entry name" value="Ribonucl_H"/>
</dbReference>
<dbReference type="GO" id="GO:0045004">
    <property type="term" value="P:DNA replication proofreading"/>
    <property type="evidence" value="ECO:0007669"/>
    <property type="project" value="TreeGrafter"/>
</dbReference>
<organism evidence="4 5">
    <name type="scientific">Candidatus Taenaricola geysiri</name>
    <dbReference type="NCBI Taxonomy" id="1974752"/>
    <lineage>
        <taxon>Bacteria</taxon>
        <taxon>Pseudomonadati</taxon>
        <taxon>Candidatus Omnitrophota</taxon>
        <taxon>Candidatus Taenaricola</taxon>
    </lineage>
</organism>
<comment type="function">
    <text evidence="1">DNA polymerase III is a complex, multichain enzyme responsible for most of the replicative synthesis in bacteria. The epsilon subunit contain the editing function and is a proofreading 3'-5' exonuclease.</text>
</comment>
<dbReference type="SUPFAM" id="SSF53098">
    <property type="entry name" value="Ribonuclease H-like"/>
    <property type="match status" value="1"/>
</dbReference>
<proteinExistence type="predicted"/>